<keyword evidence="7" id="KW-0234">DNA repair</keyword>
<accession>A0A8H7VKF9</accession>
<comment type="caution">
    <text evidence="13">The sequence shown here is derived from an EMBL/GenBank/DDBJ whole genome shotgun (WGS) entry which is preliminary data.</text>
</comment>
<evidence type="ECO:0000256" key="7">
    <source>
        <dbReference type="ARBA" id="ARBA00023204"/>
    </source>
</evidence>
<dbReference type="OrthoDB" id="47785at2759"/>
<evidence type="ECO:0000256" key="10">
    <source>
        <dbReference type="PIRSR" id="PIRSR610347-2"/>
    </source>
</evidence>
<reference evidence="13 14" key="1">
    <citation type="submission" date="2020-12" db="EMBL/GenBank/DDBJ databases">
        <title>Metabolic potential, ecology and presence of endohyphal bacteria is reflected in genomic diversity of Mucoromycotina.</title>
        <authorList>
            <person name="Muszewska A."/>
            <person name="Okrasinska A."/>
            <person name="Steczkiewicz K."/>
            <person name="Drgas O."/>
            <person name="Orlowska M."/>
            <person name="Perlinska-Lenart U."/>
            <person name="Aleksandrzak-Piekarczyk T."/>
            <person name="Szatraj K."/>
            <person name="Zielenkiewicz U."/>
            <person name="Pilsyk S."/>
            <person name="Malc E."/>
            <person name="Mieczkowski P."/>
            <person name="Kruszewska J.S."/>
            <person name="Biernat P."/>
            <person name="Pawlowska J."/>
        </authorList>
    </citation>
    <scope>NUCLEOTIDE SEQUENCE [LARGE SCALE GENOMIC DNA]</scope>
    <source>
        <strain evidence="13 14">CBS 142.35</strain>
    </source>
</reference>
<dbReference type="Proteomes" id="UP000646827">
    <property type="component" value="Unassembled WGS sequence"/>
</dbReference>
<dbReference type="PANTHER" id="PTHR12415">
    <property type="entry name" value="TYROSYL-DNA PHOSPHODIESTERASE 1"/>
    <property type="match status" value="1"/>
</dbReference>
<dbReference type="GO" id="GO:0005634">
    <property type="term" value="C:nucleus"/>
    <property type="evidence" value="ECO:0007669"/>
    <property type="project" value="UniProtKB-SubCell"/>
</dbReference>
<dbReference type="GO" id="GO:0003690">
    <property type="term" value="F:double-stranded DNA binding"/>
    <property type="evidence" value="ECO:0007669"/>
    <property type="project" value="TreeGrafter"/>
</dbReference>
<keyword evidence="4" id="KW-0227">DNA damage</keyword>
<dbReference type="EMBL" id="JAEPRB010000164">
    <property type="protein sequence ID" value="KAG2219788.1"/>
    <property type="molecule type" value="Genomic_DNA"/>
</dbReference>
<feature type="active site" description="Proton donor/acceptor" evidence="9">
    <location>
        <position position="358"/>
    </location>
</feature>
<gene>
    <name evidence="13" type="ORF">INT45_008879</name>
</gene>
<evidence type="ECO:0000256" key="8">
    <source>
        <dbReference type="ARBA" id="ARBA00023242"/>
    </source>
</evidence>
<feature type="region of interest" description="Disordered" evidence="12">
    <location>
        <begin position="1"/>
        <end position="39"/>
    </location>
</feature>
<evidence type="ECO:0000256" key="11">
    <source>
        <dbReference type="PIRSR" id="PIRSR610347-3"/>
    </source>
</evidence>
<keyword evidence="14" id="KW-1185">Reference proteome</keyword>
<keyword evidence="3" id="KW-0540">Nuclease</keyword>
<dbReference type="GO" id="GO:0004527">
    <property type="term" value="F:exonuclease activity"/>
    <property type="evidence" value="ECO:0007669"/>
    <property type="project" value="UniProtKB-KW"/>
</dbReference>
<feature type="binding site" evidence="10">
    <location>
        <position position="360"/>
    </location>
    <ligand>
        <name>substrate</name>
    </ligand>
</feature>
<dbReference type="Pfam" id="PF06087">
    <property type="entry name" value="Tyr-DNA_phospho"/>
    <property type="match status" value="2"/>
</dbReference>
<evidence type="ECO:0000313" key="13">
    <source>
        <dbReference type="EMBL" id="KAG2219788.1"/>
    </source>
</evidence>
<feature type="compositionally biased region" description="Basic and acidic residues" evidence="12">
    <location>
        <begin position="29"/>
        <end position="39"/>
    </location>
</feature>
<evidence type="ECO:0000256" key="12">
    <source>
        <dbReference type="SAM" id="MobiDB-lite"/>
    </source>
</evidence>
<dbReference type="PANTHER" id="PTHR12415:SF0">
    <property type="entry name" value="TYROSYL-DNA PHOSPHODIESTERASE 1"/>
    <property type="match status" value="1"/>
</dbReference>
<dbReference type="InterPro" id="IPR010347">
    <property type="entry name" value="Tdp1"/>
</dbReference>
<keyword evidence="6" id="KW-0269">Exonuclease</keyword>
<protein>
    <recommendedName>
        <fullName evidence="15">Tyrosyl-DNA phosphodiesterase</fullName>
    </recommendedName>
</protein>
<evidence type="ECO:0008006" key="15">
    <source>
        <dbReference type="Google" id="ProtNLM"/>
    </source>
</evidence>
<feature type="compositionally biased region" description="Low complexity" evidence="12">
    <location>
        <begin position="14"/>
        <end position="26"/>
    </location>
</feature>
<evidence type="ECO:0000256" key="1">
    <source>
        <dbReference type="ARBA" id="ARBA00004123"/>
    </source>
</evidence>
<organism evidence="13 14">
    <name type="scientific">Circinella minor</name>
    <dbReference type="NCBI Taxonomy" id="1195481"/>
    <lineage>
        <taxon>Eukaryota</taxon>
        <taxon>Fungi</taxon>
        <taxon>Fungi incertae sedis</taxon>
        <taxon>Mucoromycota</taxon>
        <taxon>Mucoromycotina</taxon>
        <taxon>Mucoromycetes</taxon>
        <taxon>Mucorales</taxon>
        <taxon>Lichtheimiaceae</taxon>
        <taxon>Circinella</taxon>
    </lineage>
</organism>
<evidence type="ECO:0000256" key="6">
    <source>
        <dbReference type="ARBA" id="ARBA00022839"/>
    </source>
</evidence>
<keyword evidence="5" id="KW-0378">Hydrolase</keyword>
<evidence type="ECO:0000256" key="4">
    <source>
        <dbReference type="ARBA" id="ARBA00022763"/>
    </source>
</evidence>
<comment type="similarity">
    <text evidence="2">Belongs to the tyrosyl-DNA phosphodiesterase family.</text>
</comment>
<evidence type="ECO:0000256" key="9">
    <source>
        <dbReference type="PIRSR" id="PIRSR610347-1"/>
    </source>
</evidence>
<evidence type="ECO:0000256" key="2">
    <source>
        <dbReference type="ARBA" id="ARBA00010205"/>
    </source>
</evidence>
<dbReference type="GO" id="GO:0006281">
    <property type="term" value="P:DNA repair"/>
    <property type="evidence" value="ECO:0007669"/>
    <property type="project" value="UniProtKB-KW"/>
</dbReference>
<evidence type="ECO:0000256" key="3">
    <source>
        <dbReference type="ARBA" id="ARBA00022722"/>
    </source>
</evidence>
<dbReference type="GO" id="GO:0017005">
    <property type="term" value="F:3'-tyrosyl-DNA phosphodiesterase activity"/>
    <property type="evidence" value="ECO:0007669"/>
    <property type="project" value="TreeGrafter"/>
</dbReference>
<proteinExistence type="inferred from homology"/>
<keyword evidence="8" id="KW-0539">Nucleus</keyword>
<evidence type="ECO:0000313" key="14">
    <source>
        <dbReference type="Proteomes" id="UP000646827"/>
    </source>
</evidence>
<comment type="subcellular location">
    <subcellularLocation>
        <location evidence="1">Nucleus</location>
    </subcellularLocation>
</comment>
<feature type="site" description="Interaction with DNA" evidence="11">
    <location>
        <position position="382"/>
    </location>
</feature>
<sequence length="501" mass="57075">MSSSRPRPEDDNQDLNLDNNNNNNNNKRQKTDHDQEEQHKPKIEYLESCTQLLASEGVSEEENFGCVRLPDLLYHDDLERIVQFNFTVDLEYLMENIHPKVRSKIPITVIHGHRFDESKRAIQAMLLFFNKKGIQSVRMVVCTANLCQADWETMTQGIYQTPYCPLKPNKPTKNQGGVVGSEYGSRFERDLVNYMNAYNTSLREIRALVRLYDWSACKGILIGSVPGYHKGAAMELWGLQKLANVLRTHVSLDQDCVKDGSTIIAQCSSVGSLRGQWFQRDFTRCMSEAINASKAKMPEIKFMYPTVDEVCQSHSGIISSAGFLRLEKGVYEQSKNWLDTHLCKWISTESGRQKIMPHIKTYTRVYGFNSIAWHLLTSANLSRAAWGEFQKGNTQLHIKSFELGVFLCPSLFETPEYTDIQLLAATVHNPKPMPITLSNNSMTTTNEDGDEDRITGIVPIRLPYDLPVEAYRAQDKCYTRQYSRDACVQLFGTDAASDLFD</sequence>
<dbReference type="SUPFAM" id="SSF56024">
    <property type="entry name" value="Phospholipase D/nuclease"/>
    <property type="match status" value="2"/>
</dbReference>
<feature type="compositionally biased region" description="Basic and acidic residues" evidence="12">
    <location>
        <begin position="1"/>
        <end position="10"/>
    </location>
</feature>
<dbReference type="GO" id="GO:0003697">
    <property type="term" value="F:single-stranded DNA binding"/>
    <property type="evidence" value="ECO:0007669"/>
    <property type="project" value="TreeGrafter"/>
</dbReference>
<dbReference type="AlphaFoldDB" id="A0A8H7VKF9"/>
<dbReference type="Gene3D" id="3.30.870.10">
    <property type="entry name" value="Endonuclease Chain A"/>
    <property type="match status" value="3"/>
</dbReference>
<name>A0A8H7VKF9_9FUNG</name>
<evidence type="ECO:0000256" key="5">
    <source>
        <dbReference type="ARBA" id="ARBA00022801"/>
    </source>
</evidence>